<gene>
    <name evidence="10" type="ORF">CXG81DRAFT_18180</name>
</gene>
<evidence type="ECO:0000256" key="6">
    <source>
        <dbReference type="ARBA" id="ARBA00022490"/>
    </source>
</evidence>
<keyword evidence="6" id="KW-0963">Cytoplasm</keyword>
<proteinExistence type="inferred from homology"/>
<evidence type="ECO:0000256" key="5">
    <source>
        <dbReference type="ARBA" id="ARBA00021471"/>
    </source>
</evidence>
<evidence type="ECO:0000256" key="2">
    <source>
        <dbReference type="ARBA" id="ARBA00004123"/>
    </source>
</evidence>
<dbReference type="OrthoDB" id="6367565at2759"/>
<comment type="function">
    <text evidence="1">Binds to all microtubule populations.</text>
</comment>
<feature type="compositionally biased region" description="Basic and acidic residues" evidence="9">
    <location>
        <begin position="153"/>
        <end position="182"/>
    </location>
</feature>
<feature type="compositionally biased region" description="Basic and acidic residues" evidence="9">
    <location>
        <begin position="65"/>
        <end position="93"/>
    </location>
</feature>
<evidence type="ECO:0000256" key="4">
    <source>
        <dbReference type="ARBA" id="ARBA00005344"/>
    </source>
</evidence>
<feature type="region of interest" description="Disordered" evidence="9">
    <location>
        <begin position="1"/>
        <end position="228"/>
    </location>
</feature>
<comment type="subcellular location">
    <subcellularLocation>
        <location evidence="3">Cytoplasm</location>
    </subcellularLocation>
    <subcellularLocation>
        <location evidence="2">Nucleus</location>
    </subcellularLocation>
</comment>
<dbReference type="Proteomes" id="UP000274922">
    <property type="component" value="Unassembled WGS sequence"/>
</dbReference>
<organism evidence="10 11">
    <name type="scientific">Caulochytrium protostelioides</name>
    <dbReference type="NCBI Taxonomy" id="1555241"/>
    <lineage>
        <taxon>Eukaryota</taxon>
        <taxon>Fungi</taxon>
        <taxon>Fungi incertae sedis</taxon>
        <taxon>Chytridiomycota</taxon>
        <taxon>Chytridiomycota incertae sedis</taxon>
        <taxon>Chytridiomycetes</taxon>
        <taxon>Caulochytriales</taxon>
        <taxon>Caulochytriaceae</taxon>
        <taxon>Caulochytrium</taxon>
    </lineage>
</organism>
<keyword evidence="11" id="KW-1185">Reference proteome</keyword>
<evidence type="ECO:0000313" key="10">
    <source>
        <dbReference type="EMBL" id="RKP02140.1"/>
    </source>
</evidence>
<evidence type="ECO:0000256" key="1">
    <source>
        <dbReference type="ARBA" id="ARBA00003805"/>
    </source>
</evidence>
<dbReference type="PANTHER" id="PTHR34930">
    <property type="entry name" value="GEO05313P1"/>
    <property type="match status" value="1"/>
</dbReference>
<dbReference type="GO" id="GO:0005634">
    <property type="term" value="C:nucleus"/>
    <property type="evidence" value="ECO:0007669"/>
    <property type="project" value="UniProtKB-SubCell"/>
</dbReference>
<evidence type="ECO:0000256" key="7">
    <source>
        <dbReference type="ARBA" id="ARBA00022553"/>
    </source>
</evidence>
<evidence type="ECO:0000256" key="3">
    <source>
        <dbReference type="ARBA" id="ARBA00004496"/>
    </source>
</evidence>
<dbReference type="GO" id="GO:0005737">
    <property type="term" value="C:cytoplasm"/>
    <property type="evidence" value="ECO:0007669"/>
    <property type="project" value="UniProtKB-SubCell"/>
</dbReference>
<sequence>MSSRQSIQSGGGTDLAFARPSTRLHAPPGGQSSNIFGTDASYESAPVRGKRSQQQVEAHQAYRATQEEQIQHRQDIEVQQRQADAHAYAERHPQGASISVQSGGGTDLAYARPSTRLHAPPGGKSSNIFGSDEALPGPHATQPERNTTARGQAIRERQERERLEASILARDGHHQPGHRSEANRFGNNTNNHNTAQGQAEPQSSPEFGHRASSRGSNPPGGRTTFTFG</sequence>
<dbReference type="PANTHER" id="PTHR34930:SF2">
    <property type="entry name" value="MICROTUBULE-ASSOCIATED PROTEIN JUPITER"/>
    <property type="match status" value="1"/>
</dbReference>
<accession>A0A4P9XAH9</accession>
<keyword evidence="8" id="KW-0539">Nucleus</keyword>
<dbReference type="AlphaFoldDB" id="A0A4P9XAH9"/>
<dbReference type="EMBL" id="ML014151">
    <property type="protein sequence ID" value="RKP02140.1"/>
    <property type="molecule type" value="Genomic_DNA"/>
</dbReference>
<dbReference type="InterPro" id="IPR033335">
    <property type="entry name" value="JUPITER"/>
</dbReference>
<keyword evidence="7" id="KW-0597">Phosphoprotein</keyword>
<evidence type="ECO:0000256" key="8">
    <source>
        <dbReference type="ARBA" id="ARBA00023242"/>
    </source>
</evidence>
<protein>
    <recommendedName>
        <fullName evidence="5">Microtubule-associated protein Jupiter</fullName>
    </recommendedName>
</protein>
<name>A0A4P9XAH9_9FUNG</name>
<feature type="compositionally biased region" description="Low complexity" evidence="9">
    <location>
        <begin position="186"/>
        <end position="199"/>
    </location>
</feature>
<reference evidence="11" key="1">
    <citation type="journal article" date="2018" name="Nat. Microbiol.">
        <title>Leveraging single-cell genomics to expand the fungal tree of life.</title>
        <authorList>
            <person name="Ahrendt S.R."/>
            <person name="Quandt C.A."/>
            <person name="Ciobanu D."/>
            <person name="Clum A."/>
            <person name="Salamov A."/>
            <person name="Andreopoulos B."/>
            <person name="Cheng J.F."/>
            <person name="Woyke T."/>
            <person name="Pelin A."/>
            <person name="Henrissat B."/>
            <person name="Reynolds N.K."/>
            <person name="Benny G.L."/>
            <person name="Smith M.E."/>
            <person name="James T.Y."/>
            <person name="Grigoriev I.V."/>
        </authorList>
    </citation>
    <scope>NUCLEOTIDE SEQUENCE [LARGE SCALE GENOMIC DNA]</scope>
    <source>
        <strain evidence="11">ATCC 52028</strain>
    </source>
</reference>
<evidence type="ECO:0000313" key="11">
    <source>
        <dbReference type="Proteomes" id="UP000274922"/>
    </source>
</evidence>
<evidence type="ECO:0000256" key="9">
    <source>
        <dbReference type="SAM" id="MobiDB-lite"/>
    </source>
</evidence>
<comment type="similarity">
    <text evidence="4">Belongs to the MAP Jupiter family.</text>
</comment>